<accession>A0ABW1R1I5</accession>
<keyword evidence="3" id="KW-0804">Transcription</keyword>
<dbReference type="Gene3D" id="1.10.357.10">
    <property type="entry name" value="Tetracycline Repressor, domain 2"/>
    <property type="match status" value="1"/>
</dbReference>
<dbReference type="PANTHER" id="PTHR30055">
    <property type="entry name" value="HTH-TYPE TRANSCRIPTIONAL REGULATOR RUTR"/>
    <property type="match status" value="1"/>
</dbReference>
<keyword evidence="7" id="KW-1185">Reference proteome</keyword>
<dbReference type="SUPFAM" id="SSF46689">
    <property type="entry name" value="Homeodomain-like"/>
    <property type="match status" value="1"/>
</dbReference>
<gene>
    <name evidence="6" type="ORF">ACFPWU_13730</name>
</gene>
<evidence type="ECO:0000256" key="1">
    <source>
        <dbReference type="ARBA" id="ARBA00023015"/>
    </source>
</evidence>
<dbReference type="InterPro" id="IPR050109">
    <property type="entry name" value="HTH-type_TetR-like_transc_reg"/>
</dbReference>
<dbReference type="PROSITE" id="PS50977">
    <property type="entry name" value="HTH_TETR_2"/>
    <property type="match status" value="1"/>
</dbReference>
<evidence type="ECO:0000313" key="6">
    <source>
        <dbReference type="EMBL" id="MFC6154724.1"/>
    </source>
</evidence>
<evidence type="ECO:0000256" key="4">
    <source>
        <dbReference type="PROSITE-ProRule" id="PRU00335"/>
    </source>
</evidence>
<dbReference type="EMBL" id="JBHSQI010000008">
    <property type="protein sequence ID" value="MFC6154724.1"/>
    <property type="molecule type" value="Genomic_DNA"/>
</dbReference>
<evidence type="ECO:0000256" key="3">
    <source>
        <dbReference type="ARBA" id="ARBA00023163"/>
    </source>
</evidence>
<proteinExistence type="predicted"/>
<dbReference type="PANTHER" id="PTHR30055:SF234">
    <property type="entry name" value="HTH-TYPE TRANSCRIPTIONAL REGULATOR BETI"/>
    <property type="match status" value="1"/>
</dbReference>
<dbReference type="Pfam" id="PF00440">
    <property type="entry name" value="TetR_N"/>
    <property type="match status" value="1"/>
</dbReference>
<dbReference type="InterPro" id="IPR009057">
    <property type="entry name" value="Homeodomain-like_sf"/>
</dbReference>
<dbReference type="PRINTS" id="PR00455">
    <property type="entry name" value="HTHTETR"/>
</dbReference>
<dbReference type="SUPFAM" id="SSF48498">
    <property type="entry name" value="Tetracyclin repressor-like, C-terminal domain"/>
    <property type="match status" value="1"/>
</dbReference>
<organism evidence="6 7">
    <name type="scientific">Nocardioides yefusunii</name>
    <dbReference type="NCBI Taxonomy" id="2500546"/>
    <lineage>
        <taxon>Bacteria</taxon>
        <taxon>Bacillati</taxon>
        <taxon>Actinomycetota</taxon>
        <taxon>Actinomycetes</taxon>
        <taxon>Propionibacteriales</taxon>
        <taxon>Nocardioidaceae</taxon>
        <taxon>Nocardioides</taxon>
    </lineage>
</organism>
<keyword evidence="2 4" id="KW-0238">DNA-binding</keyword>
<dbReference type="InterPro" id="IPR036271">
    <property type="entry name" value="Tet_transcr_reg_TetR-rel_C_sf"/>
</dbReference>
<evidence type="ECO:0000313" key="7">
    <source>
        <dbReference type="Proteomes" id="UP001596098"/>
    </source>
</evidence>
<feature type="domain" description="HTH tetR-type" evidence="5">
    <location>
        <begin position="16"/>
        <end position="76"/>
    </location>
</feature>
<reference evidence="7" key="1">
    <citation type="journal article" date="2019" name="Int. J. Syst. Evol. Microbiol.">
        <title>The Global Catalogue of Microorganisms (GCM) 10K type strain sequencing project: providing services to taxonomists for standard genome sequencing and annotation.</title>
        <authorList>
            <consortium name="The Broad Institute Genomics Platform"/>
            <consortium name="The Broad Institute Genome Sequencing Center for Infectious Disease"/>
            <person name="Wu L."/>
            <person name="Ma J."/>
        </authorList>
    </citation>
    <scope>NUCLEOTIDE SEQUENCE [LARGE SCALE GENOMIC DNA]</scope>
    <source>
        <strain evidence="7">DFY28</strain>
    </source>
</reference>
<sequence length="226" mass="25153">MPSTEQPRSTAATRRRERTREIITATRMLFDERGMRDAQIEDVARAVGINRAIVYRHFTGKEELFALTLVTYLDEVFALLAEVDDPEQPAPVRLRRLVETFSEYGLARPAFVDCAQSLMRRSTAELLDEMTEDAALRLGRAMSAPLSLLASVLRRGTVEGHFHVEDPDGQANLLYATALGALQLVRVGLLLEHSPGNPTVRAIDDEQAKAYLVRSAVALATYRDEA</sequence>
<dbReference type="RefSeq" id="WP_128220879.1">
    <property type="nucleotide sequence ID" value="NZ_CP034929.1"/>
</dbReference>
<protein>
    <submittedName>
        <fullName evidence="6">TetR/AcrR family transcriptional regulator</fullName>
    </submittedName>
</protein>
<keyword evidence="1" id="KW-0805">Transcription regulation</keyword>
<feature type="DNA-binding region" description="H-T-H motif" evidence="4">
    <location>
        <begin position="39"/>
        <end position="58"/>
    </location>
</feature>
<evidence type="ECO:0000259" key="5">
    <source>
        <dbReference type="PROSITE" id="PS50977"/>
    </source>
</evidence>
<comment type="caution">
    <text evidence="6">The sequence shown here is derived from an EMBL/GenBank/DDBJ whole genome shotgun (WGS) entry which is preliminary data.</text>
</comment>
<dbReference type="Proteomes" id="UP001596098">
    <property type="component" value="Unassembled WGS sequence"/>
</dbReference>
<evidence type="ECO:0000256" key="2">
    <source>
        <dbReference type="ARBA" id="ARBA00023125"/>
    </source>
</evidence>
<dbReference type="InterPro" id="IPR001647">
    <property type="entry name" value="HTH_TetR"/>
</dbReference>
<name>A0ABW1R1I5_9ACTN</name>